<dbReference type="RefSeq" id="WP_096653212.1">
    <property type="nucleotide sequence ID" value="NZ_NWUX01000016.1"/>
</dbReference>
<dbReference type="InterPro" id="IPR052186">
    <property type="entry name" value="Hydantoin_racemase-like"/>
</dbReference>
<dbReference type="Gene3D" id="3.40.50.12500">
    <property type="match status" value="1"/>
</dbReference>
<gene>
    <name evidence="2" type="ORF">CPA45_16035</name>
</gene>
<dbReference type="AlphaFoldDB" id="A0A2A4HII8"/>
<dbReference type="PANTHER" id="PTHR28047">
    <property type="entry name" value="PROTEIN DCG1"/>
    <property type="match status" value="1"/>
</dbReference>
<dbReference type="GO" id="GO:0047661">
    <property type="term" value="F:amino-acid racemase activity"/>
    <property type="evidence" value="ECO:0007669"/>
    <property type="project" value="InterPro"/>
</dbReference>
<evidence type="ECO:0000313" key="3">
    <source>
        <dbReference type="Proteomes" id="UP000218677"/>
    </source>
</evidence>
<evidence type="ECO:0000256" key="1">
    <source>
        <dbReference type="ARBA" id="ARBA00038414"/>
    </source>
</evidence>
<reference evidence="3" key="1">
    <citation type="submission" date="2017-09" db="EMBL/GenBank/DDBJ databases">
        <authorList>
            <person name="Cho G.-S."/>
            <person name="Oguntoyinbo F.A."/>
            <person name="Cnockaert M."/>
            <person name="Kabisch J."/>
            <person name="Neve H."/>
            <person name="Bockelmann W."/>
            <person name="Wenning M."/>
            <person name="Franz C.M."/>
            <person name="Vandamme P."/>
        </authorList>
    </citation>
    <scope>NUCLEOTIDE SEQUENCE [LARGE SCALE GENOMIC DNA]</scope>
    <source>
        <strain evidence="3">MBT G8648</strain>
    </source>
</reference>
<sequence>MKHLLLLNGNTNLAMTEAMASRAQQLLGDAVKISTMTANESVAYIGSQRDCVAAAAAVVNMAEHCFSPTSTPPDALLLACFGEPGMAAVREFSPVPVVGMLEASVLTAMQLGARFSIITPGRRWPRMIEDTLNGLGVSRHCLGIDAVVIDDLALPEQREQAKIRLQKVIDEQCSRLAPDVIIIGGAALAGLRDEVAHPPSIKLLDSLDAALAQTNALMTLPKVNEPFG</sequence>
<proteinExistence type="inferred from homology"/>
<comment type="caution">
    <text evidence="2">The sequence shown here is derived from an EMBL/GenBank/DDBJ whole genome shotgun (WGS) entry which is preliminary data.</text>
</comment>
<dbReference type="EMBL" id="NWUX01000016">
    <property type="protein sequence ID" value="PCF94722.1"/>
    <property type="molecule type" value="Genomic_DNA"/>
</dbReference>
<dbReference type="Proteomes" id="UP000218677">
    <property type="component" value="Unassembled WGS sequence"/>
</dbReference>
<dbReference type="Pfam" id="PF01177">
    <property type="entry name" value="Asp_Glu_race"/>
    <property type="match status" value="1"/>
</dbReference>
<comment type="similarity">
    <text evidence="1">Belongs to the HyuE racemase family.</text>
</comment>
<dbReference type="InterPro" id="IPR015942">
    <property type="entry name" value="Asp/Glu/hydantoin_racemase"/>
</dbReference>
<keyword evidence="3" id="KW-1185">Reference proteome</keyword>
<protein>
    <submittedName>
        <fullName evidence="2">Hydrogenase expression protein HupH</fullName>
    </submittedName>
</protein>
<name>A0A2A4HII8_9GAMM</name>
<organism evidence="2 3">
    <name type="scientific">Vreelandella nigrificans</name>
    <dbReference type="NCBI Taxonomy" id="2042704"/>
    <lineage>
        <taxon>Bacteria</taxon>
        <taxon>Pseudomonadati</taxon>
        <taxon>Pseudomonadota</taxon>
        <taxon>Gammaproteobacteria</taxon>
        <taxon>Oceanospirillales</taxon>
        <taxon>Halomonadaceae</taxon>
        <taxon>Vreelandella</taxon>
    </lineage>
</organism>
<evidence type="ECO:0000313" key="2">
    <source>
        <dbReference type="EMBL" id="PCF94722.1"/>
    </source>
</evidence>
<dbReference type="InterPro" id="IPR053714">
    <property type="entry name" value="Iso_Racemase_Enz_sf"/>
</dbReference>
<dbReference type="PANTHER" id="PTHR28047:SF5">
    <property type="entry name" value="PROTEIN DCG1"/>
    <property type="match status" value="1"/>
</dbReference>
<dbReference type="OrthoDB" id="9791723at2"/>
<accession>A0A2A4HII8</accession>